<dbReference type="Gene3D" id="1.10.10.10">
    <property type="entry name" value="Winged helix-like DNA-binding domain superfamily/Winged helix DNA-binding domain"/>
    <property type="match status" value="1"/>
</dbReference>
<dbReference type="InterPro" id="IPR038723">
    <property type="entry name" value="ArnR1-like_HTH"/>
</dbReference>
<organism evidence="2 4">
    <name type="scientific">Sulfuracidifex tepidarius</name>
    <dbReference type="NCBI Taxonomy" id="1294262"/>
    <lineage>
        <taxon>Archaea</taxon>
        <taxon>Thermoproteota</taxon>
        <taxon>Thermoprotei</taxon>
        <taxon>Sulfolobales</taxon>
        <taxon>Sulfolobaceae</taxon>
        <taxon>Sulfuracidifex</taxon>
    </lineage>
</organism>
<dbReference type="Proteomes" id="UP000325030">
    <property type="component" value="Chromosome"/>
</dbReference>
<protein>
    <recommendedName>
        <fullName evidence="1">ArnR1-like winged helix-turn-helix domain-containing protein</fullName>
    </recommendedName>
</protein>
<proteinExistence type="predicted"/>
<dbReference type="GeneID" id="41717248"/>
<evidence type="ECO:0000259" key="1">
    <source>
        <dbReference type="Pfam" id="PF14947"/>
    </source>
</evidence>
<accession>A0A510DTS1</accession>
<evidence type="ECO:0000313" key="2">
    <source>
        <dbReference type="EMBL" id="BBG23591.1"/>
    </source>
</evidence>
<reference evidence="5" key="1">
    <citation type="submission" date="2018-09" db="EMBL/GenBank/DDBJ databases">
        <title>Complete Genome Sequencing of Sulfolobus sp. JCM 16834.</title>
        <authorList>
            <person name="Kato S."/>
            <person name="Itoh T."/>
            <person name="Ohkuma M."/>
        </authorList>
    </citation>
    <scope>NUCLEOTIDE SEQUENCE [LARGE SCALE GENOMIC DNA]</scope>
    <source>
        <strain evidence="5">IC-007</strain>
    </source>
</reference>
<sequence length="83" mass="9565">MNRCRHDIVMDILISIKNGRRKITEICTSSNLPVDRGKKILDEMCRQGLVLNVNGEFRLSSKGYSWLEIYNMVEQYLTGGDEV</sequence>
<evidence type="ECO:0000313" key="5">
    <source>
        <dbReference type="Proteomes" id="UP000325030"/>
    </source>
</evidence>
<name>A0A510DTS1_9CREN</name>
<dbReference type="RefSeq" id="WP_054846786.1">
    <property type="nucleotide sequence ID" value="NZ_AP018929.1"/>
</dbReference>
<evidence type="ECO:0000313" key="3">
    <source>
        <dbReference type="EMBL" id="BBG26338.1"/>
    </source>
</evidence>
<gene>
    <name evidence="2" type="ORF">IC006_0879</name>
    <name evidence="3" type="ORF">IC007_0846</name>
</gene>
<dbReference type="SUPFAM" id="SSF46785">
    <property type="entry name" value="Winged helix' DNA-binding domain"/>
    <property type="match status" value="1"/>
</dbReference>
<dbReference type="InterPro" id="IPR036388">
    <property type="entry name" value="WH-like_DNA-bd_sf"/>
</dbReference>
<accession>A0A510E2Q5</accession>
<reference evidence="2 4" key="2">
    <citation type="journal article" date="2020" name="Int. J. Syst. Evol. Microbiol.">
        <title>Sulfuracidifex tepidarius gen. nov., sp. nov. and transfer of Sulfolobus metallicus Huber and Stetter 1992 to the genus Sulfuracidifex as Sulfuracidifex metallicus comb. nov.</title>
        <authorList>
            <person name="Itoh T."/>
            <person name="Miura T."/>
            <person name="Sakai H.D."/>
            <person name="Kato S."/>
            <person name="Ohkuma M."/>
            <person name="Takashina T."/>
        </authorList>
    </citation>
    <scope>NUCLEOTIDE SEQUENCE [LARGE SCALE GENOMIC DNA]</scope>
    <source>
        <strain evidence="2 4">IC-006</strain>
        <strain evidence="3">IC-007</strain>
    </source>
</reference>
<dbReference type="EMBL" id="AP018930">
    <property type="protein sequence ID" value="BBG26338.1"/>
    <property type="molecule type" value="Genomic_DNA"/>
</dbReference>
<dbReference type="KEGG" id="step:IC006_0879"/>
<dbReference type="Pfam" id="PF14947">
    <property type="entry name" value="HTH_45"/>
    <property type="match status" value="1"/>
</dbReference>
<dbReference type="EMBL" id="AP018929">
    <property type="protein sequence ID" value="BBG23591.1"/>
    <property type="molecule type" value="Genomic_DNA"/>
</dbReference>
<keyword evidence="4" id="KW-1185">Reference proteome</keyword>
<feature type="domain" description="ArnR1-like winged helix-turn-helix" evidence="1">
    <location>
        <begin position="3"/>
        <end position="75"/>
    </location>
</feature>
<dbReference type="OrthoDB" id="34509at2157"/>
<dbReference type="AlphaFoldDB" id="A0A510DTS1"/>
<dbReference type="InterPro" id="IPR036390">
    <property type="entry name" value="WH_DNA-bd_sf"/>
</dbReference>
<evidence type="ECO:0000313" key="4">
    <source>
        <dbReference type="Proteomes" id="UP000322983"/>
    </source>
</evidence>
<dbReference type="Proteomes" id="UP000322983">
    <property type="component" value="Chromosome"/>
</dbReference>